<protein>
    <submittedName>
        <fullName evidence="2">Uncharacterized protein</fullName>
    </submittedName>
</protein>
<name>A0A645HTS3_9ZZZZ</name>
<sequence length="164" mass="17242">MVARACSVVRTPARDRRESTLSSGETCGANTPAGSPDAPAAGPCASSTVTCQPRRAMLAAQALPARPAPMIRQLPGAATDTSGKASRTARGSQRGLKTACRLSRFGGTPGTLWTSKPHCARSSRRVRAMVQVASRVPRWQQRATALSMWTLQSSGLTLGLKPSR</sequence>
<dbReference type="AlphaFoldDB" id="A0A645HTS3"/>
<feature type="region of interest" description="Disordered" evidence="1">
    <location>
        <begin position="1"/>
        <end position="46"/>
    </location>
</feature>
<feature type="compositionally biased region" description="Polar residues" evidence="1">
    <location>
        <begin position="79"/>
        <end position="91"/>
    </location>
</feature>
<dbReference type="EMBL" id="VSSQ01098761">
    <property type="protein sequence ID" value="MPN41599.1"/>
    <property type="molecule type" value="Genomic_DNA"/>
</dbReference>
<feature type="region of interest" description="Disordered" evidence="1">
    <location>
        <begin position="75"/>
        <end position="96"/>
    </location>
</feature>
<accession>A0A645HTS3</accession>
<proteinExistence type="predicted"/>
<gene>
    <name evidence="2" type="ORF">SDC9_189153</name>
</gene>
<evidence type="ECO:0000313" key="2">
    <source>
        <dbReference type="EMBL" id="MPN41599.1"/>
    </source>
</evidence>
<reference evidence="2" key="1">
    <citation type="submission" date="2019-08" db="EMBL/GenBank/DDBJ databases">
        <authorList>
            <person name="Kucharzyk K."/>
            <person name="Murdoch R.W."/>
            <person name="Higgins S."/>
            <person name="Loffler F."/>
        </authorList>
    </citation>
    <scope>NUCLEOTIDE SEQUENCE</scope>
</reference>
<feature type="compositionally biased region" description="Polar residues" evidence="1">
    <location>
        <begin position="20"/>
        <end position="29"/>
    </location>
</feature>
<organism evidence="2">
    <name type="scientific">bioreactor metagenome</name>
    <dbReference type="NCBI Taxonomy" id="1076179"/>
    <lineage>
        <taxon>unclassified sequences</taxon>
        <taxon>metagenomes</taxon>
        <taxon>ecological metagenomes</taxon>
    </lineage>
</organism>
<evidence type="ECO:0000256" key="1">
    <source>
        <dbReference type="SAM" id="MobiDB-lite"/>
    </source>
</evidence>
<comment type="caution">
    <text evidence="2">The sequence shown here is derived from an EMBL/GenBank/DDBJ whole genome shotgun (WGS) entry which is preliminary data.</text>
</comment>
<feature type="compositionally biased region" description="Low complexity" evidence="1">
    <location>
        <begin position="32"/>
        <end position="46"/>
    </location>
</feature>